<dbReference type="KEGG" id="sdr:SCD_n02499"/>
<evidence type="ECO:0000256" key="3">
    <source>
        <dbReference type="ARBA" id="ARBA00022603"/>
    </source>
</evidence>
<dbReference type="InterPro" id="IPR018063">
    <property type="entry name" value="SAM_MeTrfase_RsmI_CS"/>
</dbReference>
<keyword evidence="7" id="KW-0472">Membrane</keyword>
<keyword evidence="7" id="KW-1133">Transmembrane helix</keyword>
<comment type="subcellular location">
    <subcellularLocation>
        <location evidence="6">Cytoplasm</location>
    </subcellularLocation>
</comment>
<feature type="domain" description="Tetrapyrrole methylase" evidence="8">
    <location>
        <begin position="13"/>
        <end position="212"/>
    </location>
</feature>
<dbReference type="PROSITE" id="PS01296">
    <property type="entry name" value="RSMI"/>
    <property type="match status" value="1"/>
</dbReference>
<dbReference type="InterPro" id="IPR014777">
    <property type="entry name" value="4pyrrole_Mease_sub1"/>
</dbReference>
<name>S6AJ52_SULDS</name>
<dbReference type="FunFam" id="3.40.1010.10:FF:000002">
    <property type="entry name" value="Ribosomal RNA small subunit methyltransferase I"/>
    <property type="match status" value="1"/>
</dbReference>
<dbReference type="Gene3D" id="3.40.1010.10">
    <property type="entry name" value="Cobalt-precorrin-4 Transmethylase, Domain 1"/>
    <property type="match status" value="1"/>
</dbReference>
<dbReference type="NCBIfam" id="TIGR00096">
    <property type="entry name" value="16S rRNA (cytidine(1402)-2'-O)-methyltransferase"/>
    <property type="match status" value="1"/>
</dbReference>
<dbReference type="PANTHER" id="PTHR46111">
    <property type="entry name" value="RIBOSOMAL RNA SMALL SUBUNIT METHYLTRANSFERASE I"/>
    <property type="match status" value="1"/>
</dbReference>
<keyword evidence="7" id="KW-0812">Transmembrane</keyword>
<dbReference type="Pfam" id="PF00590">
    <property type="entry name" value="TP_methylase"/>
    <property type="match status" value="1"/>
</dbReference>
<evidence type="ECO:0000256" key="5">
    <source>
        <dbReference type="ARBA" id="ARBA00022691"/>
    </source>
</evidence>
<evidence type="ECO:0000313" key="10">
    <source>
        <dbReference type="EMBL" id="BAN36306.1"/>
    </source>
</evidence>
<dbReference type="Proteomes" id="UP000015559">
    <property type="component" value="Chromosome"/>
</dbReference>
<comment type="catalytic activity">
    <reaction evidence="6">
        <text>cytidine(1402) in 16S rRNA + S-adenosyl-L-methionine = 2'-O-methylcytidine(1402) in 16S rRNA + S-adenosyl-L-homocysteine + H(+)</text>
        <dbReference type="Rhea" id="RHEA:42924"/>
        <dbReference type="Rhea" id="RHEA-COMP:10285"/>
        <dbReference type="Rhea" id="RHEA-COMP:10286"/>
        <dbReference type="ChEBI" id="CHEBI:15378"/>
        <dbReference type="ChEBI" id="CHEBI:57856"/>
        <dbReference type="ChEBI" id="CHEBI:59789"/>
        <dbReference type="ChEBI" id="CHEBI:74495"/>
        <dbReference type="ChEBI" id="CHEBI:82748"/>
        <dbReference type="EC" id="2.1.1.198"/>
    </reaction>
</comment>
<dbReference type="PANTHER" id="PTHR46111:SF1">
    <property type="entry name" value="RIBOSOMAL RNA SMALL SUBUNIT METHYLTRANSFERASE I"/>
    <property type="match status" value="1"/>
</dbReference>
<evidence type="ECO:0000259" key="8">
    <source>
        <dbReference type="Pfam" id="PF00590"/>
    </source>
</evidence>
<dbReference type="InterPro" id="IPR053910">
    <property type="entry name" value="RsmI_HTH"/>
</dbReference>
<evidence type="ECO:0000256" key="4">
    <source>
        <dbReference type="ARBA" id="ARBA00022679"/>
    </source>
</evidence>
<dbReference type="InterPro" id="IPR008189">
    <property type="entry name" value="rRNA_ssu_MeTfrase_I"/>
</dbReference>
<dbReference type="InterPro" id="IPR014776">
    <property type="entry name" value="4pyrrole_Mease_sub2"/>
</dbReference>
<dbReference type="eggNOG" id="COG0313">
    <property type="taxonomic scope" value="Bacteria"/>
</dbReference>
<dbReference type="GO" id="GO:0070677">
    <property type="term" value="F:rRNA (cytosine-2'-O-)-methyltransferase activity"/>
    <property type="evidence" value="ECO:0007669"/>
    <property type="project" value="UniProtKB-UniRule"/>
</dbReference>
<evidence type="ECO:0000313" key="11">
    <source>
        <dbReference type="Proteomes" id="UP000015559"/>
    </source>
</evidence>
<feature type="transmembrane region" description="Helical" evidence="7">
    <location>
        <begin position="123"/>
        <end position="144"/>
    </location>
</feature>
<keyword evidence="3 6" id="KW-0489">Methyltransferase</keyword>
<dbReference type="RefSeq" id="WP_023507002.1">
    <property type="nucleotide sequence ID" value="NC_022357.1"/>
</dbReference>
<keyword evidence="11" id="KW-1185">Reference proteome</keyword>
<sequence>MHQENNQTGKSILYVVATPIGNLQDITLRALEILRSADAIAAEDTRNTTRLLNHFAIGAKLIAVHEHNEYQSATRLIEMLQSGKSVALVSDAGTPAVSDPGAYLVAKVREAGLRVVPIPGANAAITAFSAAGIIAPHFLFYGFLPHTASERKRELAALKAMPHTLVFYESPHRILASMADLREVLGGTRTVTIARELTKIFETIHTCTLEEALEWLEADSNQQKGEFVLLVSGAEVAKEEGIGEEAQRILQLLLAEMPLKQAVKLAAEISGEKKNALYELALQLKKNEG</sequence>
<dbReference type="HOGENOM" id="CLU_044779_2_0_4"/>
<dbReference type="Pfam" id="PF23016">
    <property type="entry name" value="RsmI_C"/>
    <property type="match status" value="1"/>
</dbReference>
<dbReference type="EMBL" id="AP013066">
    <property type="protein sequence ID" value="BAN36306.1"/>
    <property type="molecule type" value="Genomic_DNA"/>
</dbReference>
<evidence type="ECO:0000256" key="2">
    <source>
        <dbReference type="ARBA" id="ARBA00022552"/>
    </source>
</evidence>
<protein>
    <recommendedName>
        <fullName evidence="6">Ribosomal RNA small subunit methyltransferase I</fullName>
        <ecNumber evidence="6">2.1.1.198</ecNumber>
    </recommendedName>
    <alternativeName>
        <fullName evidence="6">16S rRNA 2'-O-ribose C1402 methyltransferase</fullName>
    </alternativeName>
    <alternativeName>
        <fullName evidence="6">rRNA (cytidine-2'-O-)-methyltransferase RsmI</fullName>
    </alternativeName>
</protein>
<dbReference type="HAMAP" id="MF_01877">
    <property type="entry name" value="16SrRNA_methyltr_I"/>
    <property type="match status" value="1"/>
</dbReference>
<keyword evidence="4 6" id="KW-0808">Transferase</keyword>
<proteinExistence type="inferred from homology"/>
<dbReference type="STRING" id="1163617.SCD_n02499"/>
<reference evidence="10 11" key="1">
    <citation type="journal article" date="2012" name="Appl. Environ. Microbiol.">
        <title>Draft genome sequence of a psychrotolerant sulfur-oxidizing bacterium, Sulfuricella denitrificans skB26, and proteomic insights into cold adaptation.</title>
        <authorList>
            <person name="Watanabe T."/>
            <person name="Kojima H."/>
            <person name="Fukui M."/>
        </authorList>
    </citation>
    <scope>NUCLEOTIDE SEQUENCE [LARGE SCALE GENOMIC DNA]</scope>
    <source>
        <strain evidence="11">skB26</strain>
    </source>
</reference>
<evidence type="ECO:0000256" key="1">
    <source>
        <dbReference type="ARBA" id="ARBA00022490"/>
    </source>
</evidence>
<dbReference type="PIRSF" id="PIRSF005917">
    <property type="entry name" value="MTase_YraL"/>
    <property type="match status" value="1"/>
</dbReference>
<dbReference type="EC" id="2.1.1.198" evidence="6"/>
<dbReference type="AlphaFoldDB" id="S6AJ52"/>
<dbReference type="CDD" id="cd11648">
    <property type="entry name" value="RsmI"/>
    <property type="match status" value="1"/>
</dbReference>
<dbReference type="Gene3D" id="3.30.950.10">
    <property type="entry name" value="Methyltransferase, Cobalt-precorrin-4 Transmethylase, Domain 2"/>
    <property type="match status" value="1"/>
</dbReference>
<dbReference type="FunFam" id="3.30.950.10:FF:000002">
    <property type="entry name" value="Ribosomal RNA small subunit methyltransferase I"/>
    <property type="match status" value="1"/>
</dbReference>
<keyword evidence="5 6" id="KW-0949">S-adenosyl-L-methionine</keyword>
<dbReference type="SUPFAM" id="SSF53790">
    <property type="entry name" value="Tetrapyrrole methylase"/>
    <property type="match status" value="1"/>
</dbReference>
<keyword evidence="1 6" id="KW-0963">Cytoplasm</keyword>
<dbReference type="InterPro" id="IPR000878">
    <property type="entry name" value="4pyrrol_Mease"/>
</dbReference>
<evidence type="ECO:0000256" key="7">
    <source>
        <dbReference type="SAM" id="Phobius"/>
    </source>
</evidence>
<feature type="domain" description="RsmI HTH" evidence="9">
    <location>
        <begin position="241"/>
        <end position="285"/>
    </location>
</feature>
<keyword evidence="2 6" id="KW-0698">rRNA processing</keyword>
<accession>S6AJ52</accession>
<gene>
    <name evidence="6" type="primary">rsmI</name>
    <name evidence="10" type="ORF">SCD_n02499</name>
</gene>
<evidence type="ECO:0000256" key="6">
    <source>
        <dbReference type="HAMAP-Rule" id="MF_01877"/>
    </source>
</evidence>
<dbReference type="GO" id="GO:0005737">
    <property type="term" value="C:cytoplasm"/>
    <property type="evidence" value="ECO:0007669"/>
    <property type="project" value="UniProtKB-SubCell"/>
</dbReference>
<organism evidence="10 11">
    <name type="scientific">Sulfuricella denitrificans (strain DSM 22764 / NBRC 105220 / skB26)</name>
    <dbReference type="NCBI Taxonomy" id="1163617"/>
    <lineage>
        <taxon>Bacteria</taxon>
        <taxon>Pseudomonadati</taxon>
        <taxon>Pseudomonadota</taxon>
        <taxon>Betaproteobacteria</taxon>
        <taxon>Nitrosomonadales</taxon>
        <taxon>Sulfuricellaceae</taxon>
        <taxon>Sulfuricella</taxon>
    </lineage>
</organism>
<dbReference type="InterPro" id="IPR035996">
    <property type="entry name" value="4pyrrol_Methylase_sf"/>
</dbReference>
<comment type="function">
    <text evidence="6">Catalyzes the 2'-O-methylation of the ribose of cytidine 1402 (C1402) in 16S rRNA.</text>
</comment>
<evidence type="ECO:0000259" key="9">
    <source>
        <dbReference type="Pfam" id="PF23016"/>
    </source>
</evidence>
<comment type="similarity">
    <text evidence="6">Belongs to the methyltransferase superfamily. RsmI family.</text>
</comment>